<dbReference type="PANTHER" id="PTHR30636:SF3">
    <property type="entry name" value="UPF0701 PROTEIN YICC"/>
    <property type="match status" value="1"/>
</dbReference>
<dbReference type="AlphaFoldDB" id="F2IGN4"/>
<dbReference type="Pfam" id="PF08340">
    <property type="entry name" value="YicC-like_C"/>
    <property type="match status" value="1"/>
</dbReference>
<evidence type="ECO:0000256" key="2">
    <source>
        <dbReference type="ARBA" id="ARBA00022722"/>
    </source>
</evidence>
<evidence type="ECO:0000256" key="4">
    <source>
        <dbReference type="ARBA" id="ARBA00022801"/>
    </source>
</evidence>
<feature type="domain" description="Endoribonuclease YicC-like N-terminal" evidence="6">
    <location>
        <begin position="1"/>
        <end position="150"/>
    </location>
</feature>
<evidence type="ECO:0000256" key="5">
    <source>
        <dbReference type="ARBA" id="ARBA00035648"/>
    </source>
</evidence>
<protein>
    <submittedName>
        <fullName evidence="8">YicC-like domain-containing protein</fullName>
    </submittedName>
</protein>
<keyword evidence="3" id="KW-0255">Endonuclease</keyword>
<evidence type="ECO:0000256" key="1">
    <source>
        <dbReference type="ARBA" id="ARBA00001968"/>
    </source>
</evidence>
<comment type="similarity">
    <text evidence="5">Belongs to the YicC/YloC family.</text>
</comment>
<evidence type="ECO:0000259" key="6">
    <source>
        <dbReference type="Pfam" id="PF03755"/>
    </source>
</evidence>
<dbReference type="STRING" id="755732.Fluta_1659"/>
<dbReference type="GO" id="GO:0004521">
    <property type="term" value="F:RNA endonuclease activity"/>
    <property type="evidence" value="ECO:0007669"/>
    <property type="project" value="InterPro"/>
</dbReference>
<keyword evidence="2" id="KW-0540">Nuclease</keyword>
<dbReference type="eggNOG" id="COG1561">
    <property type="taxonomic scope" value="Bacteria"/>
</dbReference>
<dbReference type="GO" id="GO:0016787">
    <property type="term" value="F:hydrolase activity"/>
    <property type="evidence" value="ECO:0007669"/>
    <property type="project" value="UniProtKB-KW"/>
</dbReference>
<dbReference type="EMBL" id="CP002542">
    <property type="protein sequence ID" value="AEA43651.1"/>
    <property type="molecule type" value="Genomic_DNA"/>
</dbReference>
<dbReference type="InterPro" id="IPR013551">
    <property type="entry name" value="YicC-like_C"/>
</dbReference>
<dbReference type="HOGENOM" id="CLU_076609_1_0_10"/>
<evidence type="ECO:0000259" key="7">
    <source>
        <dbReference type="Pfam" id="PF08340"/>
    </source>
</evidence>
<dbReference type="InterPro" id="IPR005229">
    <property type="entry name" value="YicC/YloC-like"/>
</dbReference>
<proteinExistence type="inferred from homology"/>
<sequence>MTGYGKASGSFQGKKIVVEIRSLNSKSLDLNMRAIPLYREIELENRSIVAELLDRGKVELSINLENSGDTKNYAINRDLAKAYYNDIKETAELLGESTSDILSLVLRMPEIYSNDKEALSDEESTFVQSLVREACNHLNEFRKQEGDQLRKDFEGNIGRISELLQDVPKYETARIEAVRERMKTGLEKITNISIDLNRLEQEIIFYIEKMDVSEEKMRLSNHLNYFLETMNIPLCGKKLGFITQEIGREINTLGSKSYHVEMQKLVVEMKDHLEKIKEQVLNTL</sequence>
<evidence type="ECO:0000313" key="9">
    <source>
        <dbReference type="Proteomes" id="UP000007463"/>
    </source>
</evidence>
<dbReference type="KEGG" id="fte:Fluta_1659"/>
<keyword evidence="4" id="KW-0378">Hydrolase</keyword>
<feature type="domain" description="Endoribonuclease YicC-like C-terminal" evidence="7">
    <location>
        <begin position="170"/>
        <end position="282"/>
    </location>
</feature>
<name>F2IGN4_FLUTR</name>
<comment type="cofactor">
    <cofactor evidence="1">
        <name>a divalent metal cation</name>
        <dbReference type="ChEBI" id="CHEBI:60240"/>
    </cofactor>
</comment>
<dbReference type="Proteomes" id="UP000007463">
    <property type="component" value="Chromosome"/>
</dbReference>
<keyword evidence="9" id="KW-1185">Reference proteome</keyword>
<dbReference type="Pfam" id="PF03755">
    <property type="entry name" value="YicC-like_N"/>
    <property type="match status" value="1"/>
</dbReference>
<accession>F2IGN4</accession>
<reference evidence="8 9" key="1">
    <citation type="journal article" date="2011" name="Stand. Genomic Sci.">
        <title>Complete genome sequence of the gliding freshwater bacterium Fluviicola taffensis type strain (RW262).</title>
        <authorList>
            <person name="Woyke T."/>
            <person name="Chertkov O."/>
            <person name="Lapidus A."/>
            <person name="Nolan M."/>
            <person name="Lucas S."/>
            <person name="Del Rio T.G."/>
            <person name="Tice H."/>
            <person name="Cheng J.F."/>
            <person name="Tapia R."/>
            <person name="Han C."/>
            <person name="Goodwin L."/>
            <person name="Pitluck S."/>
            <person name="Liolios K."/>
            <person name="Pagani I."/>
            <person name="Ivanova N."/>
            <person name="Huntemann M."/>
            <person name="Mavromatis K."/>
            <person name="Mikhailova N."/>
            <person name="Pati A."/>
            <person name="Chen A."/>
            <person name="Palaniappan K."/>
            <person name="Land M."/>
            <person name="Hauser L."/>
            <person name="Brambilla E.M."/>
            <person name="Rohde M."/>
            <person name="Mwirichia R."/>
            <person name="Sikorski J."/>
            <person name="Tindall B.J."/>
            <person name="Goker M."/>
            <person name="Bristow J."/>
            <person name="Eisen J.A."/>
            <person name="Markowitz V."/>
            <person name="Hugenholtz P."/>
            <person name="Klenk H.P."/>
            <person name="Kyrpides N.C."/>
        </authorList>
    </citation>
    <scope>NUCLEOTIDE SEQUENCE [LARGE SCALE GENOMIC DNA]</scope>
    <source>
        <strain evidence="9">DSM 16823 / RW262 / RW262</strain>
    </source>
</reference>
<organism evidence="8 9">
    <name type="scientific">Fluviicola taffensis (strain DSM 16823 / NCIMB 13979 / RW262)</name>
    <dbReference type="NCBI Taxonomy" id="755732"/>
    <lineage>
        <taxon>Bacteria</taxon>
        <taxon>Pseudomonadati</taxon>
        <taxon>Bacteroidota</taxon>
        <taxon>Flavobacteriia</taxon>
        <taxon>Flavobacteriales</taxon>
        <taxon>Crocinitomicaceae</taxon>
        <taxon>Fluviicola</taxon>
    </lineage>
</organism>
<evidence type="ECO:0000256" key="3">
    <source>
        <dbReference type="ARBA" id="ARBA00022759"/>
    </source>
</evidence>
<dbReference type="InterPro" id="IPR013527">
    <property type="entry name" value="YicC-like_N"/>
</dbReference>
<reference evidence="9" key="2">
    <citation type="submission" date="2011-02" db="EMBL/GenBank/DDBJ databases">
        <title>The complete genome of Fluviicola taffensis DSM 16823.</title>
        <authorList>
            <consortium name="US DOE Joint Genome Institute (JGI-PGF)"/>
            <person name="Lucas S."/>
            <person name="Copeland A."/>
            <person name="Lapidus A."/>
            <person name="Bruce D."/>
            <person name="Goodwin L."/>
            <person name="Pitluck S."/>
            <person name="Kyrpides N."/>
            <person name="Mavromatis K."/>
            <person name="Ivanova N."/>
            <person name="Mikhailova N."/>
            <person name="Pagani I."/>
            <person name="Chertkov O."/>
            <person name="Detter J.C."/>
            <person name="Han C."/>
            <person name="Tapia R."/>
            <person name="Land M."/>
            <person name="Hauser L."/>
            <person name="Markowitz V."/>
            <person name="Cheng J.-F."/>
            <person name="Hugenholtz P."/>
            <person name="Woyke T."/>
            <person name="Wu D."/>
            <person name="Tindall B."/>
            <person name="Pomrenke H.G."/>
            <person name="Brambilla E."/>
            <person name="Klenk H.-P."/>
            <person name="Eisen J.A."/>
        </authorList>
    </citation>
    <scope>NUCLEOTIDE SEQUENCE [LARGE SCALE GENOMIC DNA]</scope>
    <source>
        <strain evidence="9">DSM 16823 / RW262 / RW262</strain>
    </source>
</reference>
<evidence type="ECO:0000313" key="8">
    <source>
        <dbReference type="EMBL" id="AEA43651.1"/>
    </source>
</evidence>
<gene>
    <name evidence="8" type="ordered locus">Fluta_1659</name>
</gene>
<dbReference type="PANTHER" id="PTHR30636">
    <property type="entry name" value="UPF0701 PROTEIN YICC"/>
    <property type="match status" value="1"/>
</dbReference>